<evidence type="ECO:0000313" key="1">
    <source>
        <dbReference type="EMBL" id="KAJ8306490.1"/>
    </source>
</evidence>
<name>A0ABQ9ESB9_TEGGR</name>
<comment type="caution">
    <text evidence="1">The sequence shown here is derived from an EMBL/GenBank/DDBJ whole genome shotgun (WGS) entry which is preliminary data.</text>
</comment>
<proteinExistence type="predicted"/>
<sequence length="133" mass="15350">MPVVGYHLLLTEEKQTGNTKFLYVSLMKLISITTEFYCIFLYDTVNPPSAVPCPIAGRYYFTQEAINEDEKYATRIRGVTLRPRIQVDCRDVQAEFKSCSMNMDKIEVDAEYCETVDYRGRPIGEYGKFIAVF</sequence>
<evidence type="ECO:0000313" key="2">
    <source>
        <dbReference type="Proteomes" id="UP001217089"/>
    </source>
</evidence>
<dbReference type="Proteomes" id="UP001217089">
    <property type="component" value="Unassembled WGS sequence"/>
</dbReference>
<dbReference type="EMBL" id="JARBDR010000813">
    <property type="protein sequence ID" value="KAJ8306490.1"/>
    <property type="molecule type" value="Genomic_DNA"/>
</dbReference>
<reference evidence="1 2" key="1">
    <citation type="submission" date="2022-12" db="EMBL/GenBank/DDBJ databases">
        <title>Chromosome-level genome of Tegillarca granosa.</title>
        <authorList>
            <person name="Kim J."/>
        </authorList>
    </citation>
    <scope>NUCLEOTIDE SEQUENCE [LARGE SCALE GENOMIC DNA]</scope>
    <source>
        <strain evidence="1">Teg-2019</strain>
        <tissue evidence="1">Adductor muscle</tissue>
    </source>
</reference>
<gene>
    <name evidence="1" type="ORF">KUTeg_017035</name>
</gene>
<protein>
    <submittedName>
        <fullName evidence="1">Uncharacterized protein</fullName>
    </submittedName>
</protein>
<keyword evidence="2" id="KW-1185">Reference proteome</keyword>
<accession>A0ABQ9ESB9</accession>
<organism evidence="1 2">
    <name type="scientific">Tegillarca granosa</name>
    <name type="common">Malaysian cockle</name>
    <name type="synonym">Anadara granosa</name>
    <dbReference type="NCBI Taxonomy" id="220873"/>
    <lineage>
        <taxon>Eukaryota</taxon>
        <taxon>Metazoa</taxon>
        <taxon>Spiralia</taxon>
        <taxon>Lophotrochozoa</taxon>
        <taxon>Mollusca</taxon>
        <taxon>Bivalvia</taxon>
        <taxon>Autobranchia</taxon>
        <taxon>Pteriomorphia</taxon>
        <taxon>Arcoida</taxon>
        <taxon>Arcoidea</taxon>
        <taxon>Arcidae</taxon>
        <taxon>Tegillarca</taxon>
    </lineage>
</organism>